<evidence type="ECO:0000313" key="17">
    <source>
        <dbReference type="Proteomes" id="UP000536195"/>
    </source>
</evidence>
<reference evidence="15" key="1">
    <citation type="journal article" date="2018" name="Genome Announc.">
        <title>Complete Genome Sequence of the Methanococcus maripaludis Type Strain JJ (DSM 2067), a Model for Selenoprotein Synthesis in Archaea.</title>
        <authorList>
            <person name="Poehlein A."/>
            <person name="Heym D."/>
            <person name="Quitzke V."/>
            <person name="Fersch J."/>
            <person name="Daniel R."/>
            <person name="Rother M."/>
        </authorList>
    </citation>
    <scope>NUCLEOTIDE SEQUENCE [LARGE SCALE GENOMIC DNA]</scope>
    <source>
        <strain evidence="15">DSM 2067</strain>
    </source>
</reference>
<dbReference type="Proteomes" id="UP000536195">
    <property type="component" value="Unassembled WGS sequence"/>
</dbReference>
<evidence type="ECO:0000313" key="15">
    <source>
        <dbReference type="Proteomes" id="UP000239462"/>
    </source>
</evidence>
<evidence type="ECO:0000313" key="19">
    <source>
        <dbReference type="Proteomes" id="UP000567099"/>
    </source>
</evidence>
<dbReference type="Proteomes" id="UP000239462">
    <property type="component" value="Chromosome"/>
</dbReference>
<evidence type="ECO:0000313" key="11">
    <source>
        <dbReference type="EMBL" id="MBA2863339.1"/>
    </source>
</evidence>
<keyword evidence="3 5" id="KW-0676">Redox-active center</keyword>
<feature type="disulfide bond" description="Redox-active" evidence="5">
    <location>
        <begin position="10"/>
        <end position="13"/>
    </location>
</feature>
<dbReference type="KEGG" id="mmad:MMJJ_14510"/>
<dbReference type="EMBL" id="JACDUI010000001">
    <property type="protein sequence ID" value="MBA2839829.1"/>
    <property type="molecule type" value="Genomic_DNA"/>
</dbReference>
<dbReference type="PIRSF" id="PIRSF037031">
    <property type="entry name" value="Redox_disulphide_2"/>
    <property type="match status" value="1"/>
</dbReference>
<evidence type="ECO:0000256" key="1">
    <source>
        <dbReference type="ARBA" id="ARBA00007787"/>
    </source>
</evidence>
<evidence type="ECO:0000313" key="8">
    <source>
        <dbReference type="EMBL" id="MBA2839829.1"/>
    </source>
</evidence>
<dbReference type="Proteomes" id="UP000568063">
    <property type="component" value="Unassembled WGS sequence"/>
</dbReference>
<evidence type="ECO:0000313" key="9">
    <source>
        <dbReference type="EMBL" id="MBA2852406.1"/>
    </source>
</evidence>
<dbReference type="PANTHER" id="PTHR36450:SF1">
    <property type="entry name" value="THIOREDOXIN"/>
    <property type="match status" value="1"/>
</dbReference>
<evidence type="ECO:0000313" key="21">
    <source>
        <dbReference type="Proteomes" id="UP000571751"/>
    </source>
</evidence>
<feature type="active site" description="Nucleophile" evidence="4">
    <location>
        <position position="10"/>
    </location>
</feature>
<dbReference type="Proteomes" id="UP000522365">
    <property type="component" value="Unassembled WGS sequence"/>
</dbReference>
<feature type="domain" description="Thioredoxin-like fold" evidence="6">
    <location>
        <begin position="1"/>
        <end position="73"/>
    </location>
</feature>
<dbReference type="EMBL" id="JACHED010000001">
    <property type="protein sequence ID" value="MBB6496657.1"/>
    <property type="molecule type" value="Genomic_DNA"/>
</dbReference>
<evidence type="ECO:0000256" key="4">
    <source>
        <dbReference type="PIRSR" id="PIRSR037031-50"/>
    </source>
</evidence>
<reference evidence="7" key="2">
    <citation type="submission" date="2018-02" db="EMBL/GenBank/DDBJ databases">
        <title>Complete genome sequence of the Methanococcus maripaludis type strain JJ (DSM 2067), a model for selenoprotein synthesis in Archaea.</title>
        <authorList>
            <person name="Poehlein A."/>
            <person name="Heym D."/>
            <person name="Quitzke V."/>
            <person name="Fersch J."/>
            <person name="Daniel R."/>
            <person name="Rother M."/>
        </authorList>
    </citation>
    <scope>NUCLEOTIDE SEQUENCE [LARGE SCALE GENOMIC DNA]</scope>
    <source>
        <strain evidence="7">DSM 2067</strain>
    </source>
</reference>
<proteinExistence type="inferred from homology"/>
<evidence type="ECO:0000313" key="22">
    <source>
        <dbReference type="Proteomes" id="UP000590564"/>
    </source>
</evidence>
<dbReference type="EMBL" id="JACDUP010000001">
    <property type="protein sequence ID" value="MBA2868184.1"/>
    <property type="molecule type" value="Genomic_DNA"/>
</dbReference>
<evidence type="ECO:0000313" key="20">
    <source>
        <dbReference type="Proteomes" id="UP000568063"/>
    </source>
</evidence>
<keyword evidence="2 3" id="KW-0249">Electron transport</keyword>
<dbReference type="SUPFAM" id="SSF52833">
    <property type="entry name" value="Thioredoxin-like"/>
    <property type="match status" value="1"/>
</dbReference>
<accession>A0A2L1CBY3</accession>
<evidence type="ECO:0000313" key="7">
    <source>
        <dbReference type="EMBL" id="AVB76829.1"/>
    </source>
</evidence>
<dbReference type="Proteomes" id="UP000567099">
    <property type="component" value="Unassembled WGS sequence"/>
</dbReference>
<dbReference type="Proteomes" id="UP000563838">
    <property type="component" value="Unassembled WGS sequence"/>
</dbReference>
<keyword evidence="5" id="KW-1015">Disulfide bond</keyword>
<dbReference type="EMBL" id="JACDUM010000001">
    <property type="protein sequence ID" value="MBA2859547.1"/>
    <property type="molecule type" value="Genomic_DNA"/>
</dbReference>
<dbReference type="RefSeq" id="WP_104838244.1">
    <property type="nucleotide sequence ID" value="NZ_CP026606.1"/>
</dbReference>
<evidence type="ECO:0000313" key="18">
    <source>
        <dbReference type="Proteomes" id="UP000563838"/>
    </source>
</evidence>
<dbReference type="Proteomes" id="UP000571751">
    <property type="component" value="Unassembled WGS sequence"/>
</dbReference>
<dbReference type="EMBL" id="JACHEC010000001">
    <property type="protein sequence ID" value="MBB6401244.1"/>
    <property type="molecule type" value="Genomic_DNA"/>
</dbReference>
<dbReference type="InterPro" id="IPR036249">
    <property type="entry name" value="Thioredoxin-like_sf"/>
</dbReference>
<dbReference type="NCBIfam" id="TIGR00412">
    <property type="entry name" value="redox_disulf_2"/>
    <property type="match status" value="1"/>
</dbReference>
<dbReference type="EMBL" id="JACDUO010000001">
    <property type="protein sequence ID" value="MBA2863339.1"/>
    <property type="molecule type" value="Genomic_DNA"/>
</dbReference>
<dbReference type="InterPro" id="IPR005243">
    <property type="entry name" value="THIRX-like_proc"/>
</dbReference>
<dbReference type="Proteomes" id="UP000590564">
    <property type="component" value="Unassembled WGS sequence"/>
</dbReference>
<evidence type="ECO:0000256" key="5">
    <source>
        <dbReference type="PIRSR" id="PIRSR037031-51"/>
    </source>
</evidence>
<name>A0A2L1CBY3_METMI</name>
<organism evidence="7 15">
    <name type="scientific">Methanococcus maripaludis</name>
    <name type="common">Methanococcus deltae</name>
    <dbReference type="NCBI Taxonomy" id="39152"/>
    <lineage>
        <taxon>Archaea</taxon>
        <taxon>Methanobacteriati</taxon>
        <taxon>Methanobacteriota</taxon>
        <taxon>Methanomada group</taxon>
        <taxon>Methanococci</taxon>
        <taxon>Methanococcales</taxon>
        <taxon>Methanococcaceae</taxon>
        <taxon>Methanococcus</taxon>
    </lineage>
</organism>
<dbReference type="EMBL" id="JACDUK010000001">
    <property type="protein sequence ID" value="MBA2852406.1"/>
    <property type="molecule type" value="Genomic_DNA"/>
</dbReference>
<evidence type="ECO:0000313" key="12">
    <source>
        <dbReference type="EMBL" id="MBA2868184.1"/>
    </source>
</evidence>
<comment type="similarity">
    <text evidence="1 3">Belongs to the glutaredoxin family.</text>
</comment>
<dbReference type="InterPro" id="IPR012336">
    <property type="entry name" value="Thioredoxin-like_fold"/>
</dbReference>
<keyword evidence="3" id="KW-0813">Transport</keyword>
<evidence type="ECO:0000313" key="16">
    <source>
        <dbReference type="Proteomes" id="UP000522365"/>
    </source>
</evidence>
<comment type="function">
    <text evidence="3">Does not function as a glutathione-disulfide oxidoreductase in the presence of glutathione and glutathione reductase. Has low thioredoxin activity in vitro.</text>
</comment>
<reference evidence="16 18" key="3">
    <citation type="submission" date="2020-07" db="EMBL/GenBank/DDBJ databases">
        <title>Genomic Encyclopedia of Type Strains, Phase IV (KMG-V): Genome sequencing to study the core and pangenomes of soil and plant-associated prokaryotes.</title>
        <authorList>
            <person name="Whitman W."/>
        </authorList>
    </citation>
    <scope>NUCLEOTIDE SEQUENCE [LARGE SCALE GENOMIC DNA]</scope>
    <source>
        <strain evidence="8 18">A4</strain>
        <strain evidence="13 17">C11</strain>
        <strain evidence="11 19">C13</strain>
        <strain evidence="12 21">C14</strain>
        <strain evidence="10 20">C9</strain>
        <strain evidence="14 22">D1</strain>
        <strain evidence="9 16">S1</strain>
    </source>
</reference>
<dbReference type="PANTHER" id="PTHR36450">
    <property type="entry name" value="THIOREDOXIN"/>
    <property type="match status" value="1"/>
</dbReference>
<evidence type="ECO:0000256" key="2">
    <source>
        <dbReference type="ARBA" id="ARBA00022982"/>
    </source>
</evidence>
<evidence type="ECO:0000256" key="3">
    <source>
        <dbReference type="PIRNR" id="PIRNR037031"/>
    </source>
</evidence>
<dbReference type="AlphaFoldDB" id="A0A2L1CBY3"/>
<evidence type="ECO:0000313" key="10">
    <source>
        <dbReference type="EMBL" id="MBA2859547.1"/>
    </source>
</evidence>
<protein>
    <recommendedName>
        <fullName evidence="3">Thioredoxin</fullName>
    </recommendedName>
</protein>
<dbReference type="Gene3D" id="3.40.30.10">
    <property type="entry name" value="Glutaredoxin"/>
    <property type="match status" value="1"/>
</dbReference>
<evidence type="ECO:0000313" key="13">
    <source>
        <dbReference type="EMBL" id="MBB6401244.1"/>
    </source>
</evidence>
<dbReference type="Pfam" id="PF13192">
    <property type="entry name" value="Thioredoxin_3"/>
    <property type="match status" value="1"/>
</dbReference>
<evidence type="ECO:0000259" key="6">
    <source>
        <dbReference type="Pfam" id="PF13192"/>
    </source>
</evidence>
<evidence type="ECO:0000313" key="14">
    <source>
        <dbReference type="EMBL" id="MBB6496657.1"/>
    </source>
</evidence>
<dbReference type="GeneID" id="36102536"/>
<dbReference type="EMBL" id="CP026606">
    <property type="protein sequence ID" value="AVB76829.1"/>
    <property type="molecule type" value="Genomic_DNA"/>
</dbReference>
<gene>
    <name evidence="8" type="ORF">HNP87_000341</name>
    <name evidence="9" type="ORF">HNP89_000343</name>
    <name evidence="10" type="ORF">HNP91_000342</name>
    <name evidence="13" type="ORF">HNP92_000529</name>
    <name evidence="11" type="ORF">HNP94_000339</name>
    <name evidence="12" type="ORF">HNP95_000343</name>
    <name evidence="14" type="ORF">HNP96_000678</name>
    <name evidence="7" type="ORF">MMJJ_14510</name>
</gene>
<sequence length="81" mass="9175">MKIRVFGMGCSKCNETYENVKKAVLEMNIDAEIEKVTDIKEISEWVLMAPAVAFDEDIIFEGTAPSVNDLKKELKDYLNSN</sequence>
<feature type="active site" description="Nucleophile" evidence="4">
    <location>
        <position position="13"/>
    </location>
</feature>